<feature type="compositionally biased region" description="Basic and acidic residues" evidence="1">
    <location>
        <begin position="45"/>
        <end position="67"/>
    </location>
</feature>
<name>M0BL01_9EURY</name>
<gene>
    <name evidence="2" type="ORF">C479_09238</name>
</gene>
<organism evidence="2 3">
    <name type="scientific">Halovivax asiaticus JCM 14624</name>
    <dbReference type="NCBI Taxonomy" id="1227490"/>
    <lineage>
        <taxon>Archaea</taxon>
        <taxon>Methanobacteriati</taxon>
        <taxon>Methanobacteriota</taxon>
        <taxon>Stenosarchaea group</taxon>
        <taxon>Halobacteria</taxon>
        <taxon>Halobacteriales</taxon>
        <taxon>Natrialbaceae</taxon>
        <taxon>Halovivax</taxon>
    </lineage>
</organism>
<comment type="caution">
    <text evidence="2">The sequence shown here is derived from an EMBL/GenBank/DDBJ whole genome shotgun (WGS) entry which is preliminary data.</text>
</comment>
<protein>
    <submittedName>
        <fullName evidence="2">Uncharacterized protein</fullName>
    </submittedName>
</protein>
<dbReference type="AlphaFoldDB" id="M0BL01"/>
<dbReference type="EMBL" id="AOIQ01000014">
    <property type="protein sequence ID" value="ELZ10983.1"/>
    <property type="molecule type" value="Genomic_DNA"/>
</dbReference>
<proteinExistence type="predicted"/>
<sequence>MAATSGANRRPVIRRDAPIRPIDGTFGMENVPIRSGTGETGPTDTDERPLFDGFDREDERGGPVVDIRRPRPARCRRVSVSPIATSRERTGSAIALGTEVIGASSAGDTDETIGTVRNNGSETVSHR</sequence>
<dbReference type="Proteomes" id="UP000011560">
    <property type="component" value="Unassembled WGS sequence"/>
</dbReference>
<evidence type="ECO:0000313" key="2">
    <source>
        <dbReference type="EMBL" id="ELZ10983.1"/>
    </source>
</evidence>
<feature type="compositionally biased region" description="Polar residues" evidence="1">
    <location>
        <begin position="115"/>
        <end position="127"/>
    </location>
</feature>
<feature type="region of interest" description="Disordered" evidence="1">
    <location>
        <begin position="105"/>
        <end position="127"/>
    </location>
</feature>
<keyword evidence="3" id="KW-1185">Reference proteome</keyword>
<evidence type="ECO:0000256" key="1">
    <source>
        <dbReference type="SAM" id="MobiDB-lite"/>
    </source>
</evidence>
<dbReference type="STRING" id="1227490.C479_09238"/>
<feature type="region of interest" description="Disordered" evidence="1">
    <location>
        <begin position="1"/>
        <end position="67"/>
    </location>
</feature>
<evidence type="ECO:0000313" key="3">
    <source>
        <dbReference type="Proteomes" id="UP000011560"/>
    </source>
</evidence>
<reference evidence="2 3" key="1">
    <citation type="journal article" date="2014" name="PLoS Genet.">
        <title>Phylogenetically driven sequencing of extremely halophilic archaea reveals strategies for static and dynamic osmo-response.</title>
        <authorList>
            <person name="Becker E.A."/>
            <person name="Seitzer P.M."/>
            <person name="Tritt A."/>
            <person name="Larsen D."/>
            <person name="Krusor M."/>
            <person name="Yao A.I."/>
            <person name="Wu D."/>
            <person name="Madern D."/>
            <person name="Eisen J.A."/>
            <person name="Darling A.E."/>
            <person name="Facciotti M.T."/>
        </authorList>
    </citation>
    <scope>NUCLEOTIDE SEQUENCE [LARGE SCALE GENOMIC DNA]</scope>
    <source>
        <strain evidence="2 3">JCM 14624</strain>
    </source>
</reference>
<accession>M0BL01</accession>